<proteinExistence type="predicted"/>
<sequence length="98" mass="11172">MTPLLELRTRAVYDPAYREYFTRGDRLLTESIAKAVRSVTDGDPECDPDAVAETIQTAALGTMLRRSSTNDDTWLAVVRRELERYTDARMNERADTDD</sequence>
<dbReference type="AlphaFoldDB" id="L9Z7B5"/>
<reference evidence="1 2" key="1">
    <citation type="journal article" date="2014" name="PLoS Genet.">
        <title>Phylogenetically driven sequencing of extremely halophilic archaea reveals strategies for static and dynamic osmo-response.</title>
        <authorList>
            <person name="Becker E.A."/>
            <person name="Seitzer P.M."/>
            <person name="Tritt A."/>
            <person name="Larsen D."/>
            <person name="Krusor M."/>
            <person name="Yao A.I."/>
            <person name="Wu D."/>
            <person name="Madern D."/>
            <person name="Eisen J.A."/>
            <person name="Darling A.E."/>
            <person name="Facciotti M.T."/>
        </authorList>
    </citation>
    <scope>NUCLEOTIDE SEQUENCE [LARGE SCALE GENOMIC DNA]</scope>
    <source>
        <strain evidence="1 2">DSM 15624</strain>
    </source>
</reference>
<organism evidence="1 2">
    <name type="scientific">Natrinema pellirubrum (strain DSM 15624 / CIP 106293 / JCM 10476 / NCIMB 786 / 157)</name>
    <dbReference type="NCBI Taxonomy" id="797303"/>
    <lineage>
        <taxon>Archaea</taxon>
        <taxon>Methanobacteriati</taxon>
        <taxon>Methanobacteriota</taxon>
        <taxon>Stenosarchaea group</taxon>
        <taxon>Halobacteria</taxon>
        <taxon>Halobacteriales</taxon>
        <taxon>Natrialbaceae</taxon>
        <taxon>Natrinema</taxon>
    </lineage>
</organism>
<dbReference type="EMBL" id="AOIE01000008">
    <property type="protein sequence ID" value="ELY81068.1"/>
    <property type="molecule type" value="Genomic_DNA"/>
</dbReference>
<dbReference type="PATRIC" id="fig|797303.5.peg.421"/>
<dbReference type="RefSeq" id="WP_006179715.1">
    <property type="nucleotide sequence ID" value="NC_019962.1"/>
</dbReference>
<dbReference type="GeneID" id="14334346"/>
<accession>L9Z7B5</accession>
<keyword evidence="2" id="KW-1185">Reference proteome</keyword>
<gene>
    <name evidence="1" type="ORF">C488_02021</name>
</gene>
<evidence type="ECO:0000313" key="1">
    <source>
        <dbReference type="EMBL" id="ELY81068.1"/>
    </source>
</evidence>
<comment type="caution">
    <text evidence="1">The sequence shown here is derived from an EMBL/GenBank/DDBJ whole genome shotgun (WGS) entry which is preliminary data.</text>
</comment>
<dbReference type="InterPro" id="IPR036271">
    <property type="entry name" value="Tet_transcr_reg_TetR-rel_C_sf"/>
</dbReference>
<dbReference type="Gene3D" id="1.10.357.10">
    <property type="entry name" value="Tetracycline Repressor, domain 2"/>
    <property type="match status" value="1"/>
</dbReference>
<evidence type="ECO:0000313" key="2">
    <source>
        <dbReference type="Proteomes" id="UP000011593"/>
    </source>
</evidence>
<protein>
    <submittedName>
        <fullName evidence="1">Regulatory protein TetR</fullName>
    </submittedName>
</protein>
<dbReference type="Proteomes" id="UP000011593">
    <property type="component" value="Unassembled WGS sequence"/>
</dbReference>
<dbReference type="SUPFAM" id="SSF48498">
    <property type="entry name" value="Tetracyclin repressor-like, C-terminal domain"/>
    <property type="match status" value="1"/>
</dbReference>
<name>L9Z7B5_NATP1</name>